<accession>A0A7J7JVH9</accession>
<dbReference type="Proteomes" id="UP000593567">
    <property type="component" value="Unassembled WGS sequence"/>
</dbReference>
<sequence>MAALGRTLCRITKQRWLSVANINRQSLPLQSHFFLRKEVNFSSQVDKPKAIELTDPTKDPEYAEAVERFRDISDPEEV</sequence>
<organism evidence="1 2">
    <name type="scientific">Bugula neritina</name>
    <name type="common">Brown bryozoan</name>
    <name type="synonym">Sertularia neritina</name>
    <dbReference type="NCBI Taxonomy" id="10212"/>
    <lineage>
        <taxon>Eukaryota</taxon>
        <taxon>Metazoa</taxon>
        <taxon>Spiralia</taxon>
        <taxon>Lophotrochozoa</taxon>
        <taxon>Bryozoa</taxon>
        <taxon>Gymnolaemata</taxon>
        <taxon>Cheilostomatida</taxon>
        <taxon>Flustrina</taxon>
        <taxon>Buguloidea</taxon>
        <taxon>Bugulidae</taxon>
        <taxon>Bugula</taxon>
    </lineage>
</organism>
<protein>
    <submittedName>
        <fullName evidence="1">NDUFB11</fullName>
    </submittedName>
</protein>
<dbReference type="AlphaFoldDB" id="A0A7J7JVH9"/>
<evidence type="ECO:0000313" key="1">
    <source>
        <dbReference type="EMBL" id="KAF6029328.1"/>
    </source>
</evidence>
<name>A0A7J7JVH9_BUGNE</name>
<reference evidence="1" key="1">
    <citation type="submission" date="2020-06" db="EMBL/GenBank/DDBJ databases">
        <title>Draft genome of Bugula neritina, a colonial animal packing powerful symbionts and potential medicines.</title>
        <authorList>
            <person name="Rayko M."/>
        </authorList>
    </citation>
    <scope>NUCLEOTIDE SEQUENCE [LARGE SCALE GENOMIC DNA]</scope>
    <source>
        <strain evidence="1">Kwan_BN1</strain>
    </source>
</reference>
<dbReference type="EMBL" id="VXIV02001826">
    <property type="protein sequence ID" value="KAF6029328.1"/>
    <property type="molecule type" value="Genomic_DNA"/>
</dbReference>
<gene>
    <name evidence="1" type="ORF">EB796_012362</name>
</gene>
<evidence type="ECO:0000313" key="2">
    <source>
        <dbReference type="Proteomes" id="UP000593567"/>
    </source>
</evidence>
<proteinExistence type="predicted"/>
<keyword evidence="2" id="KW-1185">Reference proteome</keyword>
<comment type="caution">
    <text evidence="1">The sequence shown here is derived from an EMBL/GenBank/DDBJ whole genome shotgun (WGS) entry which is preliminary data.</text>
</comment>